<evidence type="ECO:0000313" key="7">
    <source>
        <dbReference type="Proteomes" id="UP000053669"/>
    </source>
</evidence>
<keyword evidence="1" id="KW-0805">Transcription regulation</keyword>
<reference evidence="6 7" key="1">
    <citation type="submission" date="2015-10" db="EMBL/GenBank/DDBJ databases">
        <title>Draft genome sequence of Streptomyces canus DSM 40017, type strain for the species Streptomyces canus.</title>
        <authorList>
            <person name="Ruckert C."/>
            <person name="Winkler A."/>
            <person name="Kalinowski J."/>
            <person name="Kampfer P."/>
            <person name="Glaeser S."/>
        </authorList>
    </citation>
    <scope>NUCLEOTIDE SEQUENCE [LARGE SCALE GENOMIC DNA]</scope>
    <source>
        <strain evidence="6 7">DSM 40017</strain>
    </source>
</reference>
<dbReference type="Proteomes" id="UP000053669">
    <property type="component" value="Unassembled WGS sequence"/>
</dbReference>
<dbReference type="SUPFAM" id="SSF48498">
    <property type="entry name" value="Tetracyclin repressor-like, C-terminal domain"/>
    <property type="match status" value="1"/>
</dbReference>
<evidence type="ECO:0000256" key="4">
    <source>
        <dbReference type="PROSITE-ProRule" id="PRU00335"/>
    </source>
</evidence>
<dbReference type="SUPFAM" id="SSF46689">
    <property type="entry name" value="Homeodomain-like"/>
    <property type="match status" value="1"/>
</dbReference>
<dbReference type="Gene3D" id="1.10.10.60">
    <property type="entry name" value="Homeodomain-like"/>
    <property type="match status" value="1"/>
</dbReference>
<gene>
    <name evidence="6" type="ORF">AQJ46_33605</name>
</gene>
<dbReference type="EMBL" id="LMWU01000039">
    <property type="protein sequence ID" value="KUN62238.1"/>
    <property type="molecule type" value="Genomic_DNA"/>
</dbReference>
<sequence length="197" mass="21256">MARYTKEHKQVTRQRIIETAGHRFKKDGIDGSGISTLMADAGLTNGAFYAHFESKDDLVANVIAEQLRTQVEQYDALRPGREGLEDLIRAYLSPQHRDNPGDGCPSAALLDEIGRCGDGSKDAYTDGAKAILEELAARLAPGDPQSARGQAIGLYTMAVGTLQLSRALSDRKFSDEVLERGIENVLALARCPSIPAG</sequence>
<accession>A0A101RUZ7</accession>
<organism evidence="6 7">
    <name type="scientific">Streptomyces canus</name>
    <dbReference type="NCBI Taxonomy" id="58343"/>
    <lineage>
        <taxon>Bacteria</taxon>
        <taxon>Bacillati</taxon>
        <taxon>Actinomycetota</taxon>
        <taxon>Actinomycetes</taxon>
        <taxon>Kitasatosporales</taxon>
        <taxon>Streptomycetaceae</taxon>
        <taxon>Streptomyces</taxon>
        <taxon>Streptomyces aurantiacus group</taxon>
    </lineage>
</organism>
<evidence type="ECO:0000259" key="5">
    <source>
        <dbReference type="PROSITE" id="PS50977"/>
    </source>
</evidence>
<dbReference type="PANTHER" id="PTHR47506">
    <property type="entry name" value="TRANSCRIPTIONAL REGULATORY PROTEIN"/>
    <property type="match status" value="1"/>
</dbReference>
<keyword evidence="3" id="KW-0804">Transcription</keyword>
<dbReference type="PROSITE" id="PS50977">
    <property type="entry name" value="HTH_TETR_2"/>
    <property type="match status" value="1"/>
</dbReference>
<dbReference type="PANTHER" id="PTHR47506:SF7">
    <property type="entry name" value="TRANSCRIPTIONAL REGULATORY PROTEIN"/>
    <property type="match status" value="1"/>
</dbReference>
<dbReference type="Pfam" id="PF00440">
    <property type="entry name" value="TetR_N"/>
    <property type="match status" value="1"/>
</dbReference>
<evidence type="ECO:0000313" key="6">
    <source>
        <dbReference type="EMBL" id="KUN62238.1"/>
    </source>
</evidence>
<dbReference type="InterPro" id="IPR009057">
    <property type="entry name" value="Homeodomain-like_sf"/>
</dbReference>
<proteinExistence type="predicted"/>
<evidence type="ECO:0000256" key="3">
    <source>
        <dbReference type="ARBA" id="ARBA00023163"/>
    </source>
</evidence>
<dbReference type="AlphaFoldDB" id="A0A101RUZ7"/>
<keyword evidence="2 4" id="KW-0238">DNA-binding</keyword>
<evidence type="ECO:0000256" key="1">
    <source>
        <dbReference type="ARBA" id="ARBA00023015"/>
    </source>
</evidence>
<feature type="DNA-binding region" description="H-T-H motif" evidence="4">
    <location>
        <begin position="33"/>
        <end position="52"/>
    </location>
</feature>
<dbReference type="InterPro" id="IPR036271">
    <property type="entry name" value="Tet_transcr_reg_TetR-rel_C_sf"/>
</dbReference>
<dbReference type="PRINTS" id="PR00455">
    <property type="entry name" value="HTHTETR"/>
</dbReference>
<dbReference type="Gene3D" id="1.10.357.10">
    <property type="entry name" value="Tetracycline Repressor, domain 2"/>
    <property type="match status" value="1"/>
</dbReference>
<dbReference type="GO" id="GO:0003677">
    <property type="term" value="F:DNA binding"/>
    <property type="evidence" value="ECO:0007669"/>
    <property type="project" value="UniProtKB-UniRule"/>
</dbReference>
<name>A0A101RUZ7_9ACTN</name>
<dbReference type="STRING" id="58343.AQJ46_33605"/>
<dbReference type="InterPro" id="IPR001647">
    <property type="entry name" value="HTH_TetR"/>
</dbReference>
<feature type="domain" description="HTH tetR-type" evidence="5">
    <location>
        <begin position="10"/>
        <end position="70"/>
    </location>
</feature>
<protein>
    <submittedName>
        <fullName evidence="6">TetR family transcriptional regulator</fullName>
    </submittedName>
</protein>
<evidence type="ECO:0000256" key="2">
    <source>
        <dbReference type="ARBA" id="ARBA00023125"/>
    </source>
</evidence>
<comment type="caution">
    <text evidence="6">The sequence shown here is derived from an EMBL/GenBank/DDBJ whole genome shotgun (WGS) entry which is preliminary data.</text>
</comment>
<dbReference type="RefSeq" id="WP_059209138.1">
    <property type="nucleotide sequence ID" value="NZ_KQ948667.1"/>
</dbReference>